<keyword evidence="3" id="KW-1185">Reference proteome</keyword>
<evidence type="ECO:0000313" key="2">
    <source>
        <dbReference type="EnsemblPlants" id="OB04G32450.1"/>
    </source>
</evidence>
<evidence type="ECO:0000313" key="3">
    <source>
        <dbReference type="Proteomes" id="UP000006038"/>
    </source>
</evidence>
<dbReference type="Proteomes" id="UP000006038">
    <property type="component" value="Chromosome 4"/>
</dbReference>
<evidence type="ECO:0000256" key="1">
    <source>
        <dbReference type="SAM" id="MobiDB-lite"/>
    </source>
</evidence>
<name>J3M1H0_ORYBR</name>
<reference evidence="2" key="2">
    <citation type="submission" date="2013-04" db="UniProtKB">
        <authorList>
            <consortium name="EnsemblPlants"/>
        </authorList>
    </citation>
    <scope>IDENTIFICATION</scope>
</reference>
<reference evidence="2" key="1">
    <citation type="journal article" date="2013" name="Nat. Commun.">
        <title>Whole-genome sequencing of Oryza brachyantha reveals mechanisms underlying Oryza genome evolution.</title>
        <authorList>
            <person name="Chen J."/>
            <person name="Huang Q."/>
            <person name="Gao D."/>
            <person name="Wang J."/>
            <person name="Lang Y."/>
            <person name="Liu T."/>
            <person name="Li B."/>
            <person name="Bai Z."/>
            <person name="Luis Goicoechea J."/>
            <person name="Liang C."/>
            <person name="Chen C."/>
            <person name="Zhang W."/>
            <person name="Sun S."/>
            <person name="Liao Y."/>
            <person name="Zhang X."/>
            <person name="Yang L."/>
            <person name="Song C."/>
            <person name="Wang M."/>
            <person name="Shi J."/>
            <person name="Liu G."/>
            <person name="Liu J."/>
            <person name="Zhou H."/>
            <person name="Zhou W."/>
            <person name="Yu Q."/>
            <person name="An N."/>
            <person name="Chen Y."/>
            <person name="Cai Q."/>
            <person name="Wang B."/>
            <person name="Liu B."/>
            <person name="Min J."/>
            <person name="Huang Y."/>
            <person name="Wu H."/>
            <person name="Li Z."/>
            <person name="Zhang Y."/>
            <person name="Yin Y."/>
            <person name="Song W."/>
            <person name="Jiang J."/>
            <person name="Jackson S.A."/>
            <person name="Wing R.A."/>
            <person name="Wang J."/>
            <person name="Chen M."/>
        </authorList>
    </citation>
    <scope>NUCLEOTIDE SEQUENCE [LARGE SCALE GENOMIC DNA]</scope>
    <source>
        <strain evidence="2">cv. IRGC 101232</strain>
    </source>
</reference>
<sequence length="113" mass="13584">MLWAKKVEHFSGHQTERPCWEQCLRHLQRDRRTEPAVNLTVWSRFRVTDSNDRASWCIIILLCDLWRSKAYLRTSLKSFLKRPPQIIKSPQVDSGQHKRYPSYPSSTEEERKR</sequence>
<dbReference type="Gramene" id="OB04G32450.1">
    <property type="protein sequence ID" value="OB04G32450.1"/>
    <property type="gene ID" value="OB04G32450"/>
</dbReference>
<organism evidence="2">
    <name type="scientific">Oryza brachyantha</name>
    <name type="common">malo sina</name>
    <dbReference type="NCBI Taxonomy" id="4533"/>
    <lineage>
        <taxon>Eukaryota</taxon>
        <taxon>Viridiplantae</taxon>
        <taxon>Streptophyta</taxon>
        <taxon>Embryophyta</taxon>
        <taxon>Tracheophyta</taxon>
        <taxon>Spermatophyta</taxon>
        <taxon>Magnoliopsida</taxon>
        <taxon>Liliopsida</taxon>
        <taxon>Poales</taxon>
        <taxon>Poaceae</taxon>
        <taxon>BOP clade</taxon>
        <taxon>Oryzoideae</taxon>
        <taxon>Oryzeae</taxon>
        <taxon>Oryzinae</taxon>
        <taxon>Oryza</taxon>
    </lineage>
</organism>
<accession>J3M1H0</accession>
<dbReference type="AlphaFoldDB" id="J3M1H0"/>
<feature type="region of interest" description="Disordered" evidence="1">
    <location>
        <begin position="87"/>
        <end position="113"/>
    </location>
</feature>
<dbReference type="HOGENOM" id="CLU_2137346_0_0_1"/>
<dbReference type="EnsemblPlants" id="OB04G32450.1">
    <property type="protein sequence ID" value="OB04G32450.1"/>
    <property type="gene ID" value="OB04G32450"/>
</dbReference>
<proteinExistence type="predicted"/>
<protein>
    <submittedName>
        <fullName evidence="2">Uncharacterized protein</fullName>
    </submittedName>
</protein>